<evidence type="ECO:0000256" key="3">
    <source>
        <dbReference type="ARBA" id="ARBA00022679"/>
    </source>
</evidence>
<proteinExistence type="inferred from homology"/>
<dbReference type="NCBIfam" id="NF005812">
    <property type="entry name" value="PRK07678.1"/>
    <property type="match status" value="1"/>
</dbReference>
<evidence type="ECO:0000256" key="1">
    <source>
        <dbReference type="ARBA" id="ARBA00008954"/>
    </source>
</evidence>
<organism evidence="6">
    <name type="scientific">uncultured Rubrobacteraceae bacterium</name>
    <dbReference type="NCBI Taxonomy" id="349277"/>
    <lineage>
        <taxon>Bacteria</taxon>
        <taxon>Bacillati</taxon>
        <taxon>Actinomycetota</taxon>
        <taxon>Rubrobacteria</taxon>
        <taxon>Rubrobacterales</taxon>
        <taxon>Rubrobacteraceae</taxon>
        <taxon>environmental samples</taxon>
    </lineage>
</organism>
<dbReference type="InterPro" id="IPR015422">
    <property type="entry name" value="PyrdxlP-dep_Trfase_small"/>
</dbReference>
<dbReference type="AlphaFoldDB" id="A0A6J4RBP2"/>
<dbReference type="PROSITE" id="PS00600">
    <property type="entry name" value="AA_TRANSFER_CLASS_3"/>
    <property type="match status" value="1"/>
</dbReference>
<reference evidence="6" key="1">
    <citation type="submission" date="2020-02" db="EMBL/GenBank/DDBJ databases">
        <authorList>
            <person name="Meier V. D."/>
        </authorList>
    </citation>
    <scope>NUCLEOTIDE SEQUENCE</scope>
    <source>
        <strain evidence="6">AVDCRST_MAG02</strain>
    </source>
</reference>
<evidence type="ECO:0000256" key="4">
    <source>
        <dbReference type="ARBA" id="ARBA00022898"/>
    </source>
</evidence>
<name>A0A6J4RBP2_9ACTN</name>
<dbReference type="EMBL" id="CADCVH010000102">
    <property type="protein sequence ID" value="CAA9469591.1"/>
    <property type="molecule type" value="Genomic_DNA"/>
</dbReference>
<dbReference type="GO" id="GO:0030170">
    <property type="term" value="F:pyridoxal phosphate binding"/>
    <property type="evidence" value="ECO:0007669"/>
    <property type="project" value="InterPro"/>
</dbReference>
<dbReference type="SUPFAM" id="SSF53383">
    <property type="entry name" value="PLP-dependent transferases"/>
    <property type="match status" value="1"/>
</dbReference>
<dbReference type="Gene3D" id="3.90.1150.10">
    <property type="entry name" value="Aspartate Aminotransferase, domain 1"/>
    <property type="match status" value="1"/>
</dbReference>
<keyword evidence="4 5" id="KW-0663">Pyridoxal phosphate</keyword>
<keyword evidence="2 6" id="KW-0032">Aminotransferase</keyword>
<evidence type="ECO:0000256" key="2">
    <source>
        <dbReference type="ARBA" id="ARBA00022576"/>
    </source>
</evidence>
<comment type="similarity">
    <text evidence="1 5">Belongs to the class-III pyridoxal-phosphate-dependent aminotransferase family.</text>
</comment>
<dbReference type="InterPro" id="IPR005814">
    <property type="entry name" value="Aminotrans_3"/>
</dbReference>
<dbReference type="PANTHER" id="PTHR43094">
    <property type="entry name" value="AMINOTRANSFERASE"/>
    <property type="match status" value="1"/>
</dbReference>
<dbReference type="PIRSF" id="PIRSF000521">
    <property type="entry name" value="Transaminase_4ab_Lys_Orn"/>
    <property type="match status" value="1"/>
</dbReference>
<dbReference type="Pfam" id="PF00202">
    <property type="entry name" value="Aminotran_3"/>
    <property type="match status" value="1"/>
</dbReference>
<dbReference type="InterPro" id="IPR015421">
    <property type="entry name" value="PyrdxlP-dep_Trfase_major"/>
</dbReference>
<gene>
    <name evidence="6" type="ORF">AVDCRST_MAG02-3961</name>
</gene>
<dbReference type="FunFam" id="3.40.640.10:FF:000014">
    <property type="entry name" value="Adenosylmethionine-8-amino-7-oxononanoate aminotransferase, probable"/>
    <property type="match status" value="1"/>
</dbReference>
<dbReference type="PANTHER" id="PTHR43094:SF1">
    <property type="entry name" value="AMINOTRANSFERASE CLASS-III"/>
    <property type="match status" value="1"/>
</dbReference>
<dbReference type="GO" id="GO:0008483">
    <property type="term" value="F:transaminase activity"/>
    <property type="evidence" value="ECO:0007669"/>
    <property type="project" value="UniProtKB-KW"/>
</dbReference>
<dbReference type="InterPro" id="IPR015424">
    <property type="entry name" value="PyrdxlP-dep_Trfase"/>
</dbReference>
<sequence>MQDTRELLERDRRYVWHAMTGHNPKAATMVVTEADGAWVTDSNGNRYLDGMAGQWSVNAGYGREELARAAYDQLKVMPFYPMIQGHLPAIELGEKLNEWLDDEYVFFYSNSGSEANDVAFKIARQYHQQNGDPGRWKFVARYRGYHGNTLGSLAATGHAQRKYSYEPLAPGFLHVSPPDGYRCIYCDGGGTCGRACALKYAQEIGRVINWELAETVAGVIIEPIITGGGVLVPPEGYVEEVARICEESGVLLIVDEVICGFGRTGKKFGHQHYGIKPDIVTMAKGITSSYMPLSATAVKRELFEKFGGTEEYGRLRHINTFGGHPAACAVAVRNLRILEEEGLVGRSAEMGEKLGSGLAGLEGNPHVGQVRGKGLLFGIEVVEDKEGRQPATAERMGSIISGCKERGLIVGKNGDTTPGLGNVVTICPPLNLTDDDLAFMTGTLKEVFAGSGGERPVRPPVA</sequence>
<protein>
    <submittedName>
        <fullName evidence="6">Probable aminotransferase YhxA (B. subtilis)</fullName>
    </submittedName>
</protein>
<evidence type="ECO:0000313" key="6">
    <source>
        <dbReference type="EMBL" id="CAA9469591.1"/>
    </source>
</evidence>
<dbReference type="InterPro" id="IPR049704">
    <property type="entry name" value="Aminotrans_3_PPA_site"/>
</dbReference>
<accession>A0A6J4RBP2</accession>
<evidence type="ECO:0000256" key="5">
    <source>
        <dbReference type="RuleBase" id="RU003560"/>
    </source>
</evidence>
<keyword evidence="3 6" id="KW-0808">Transferase</keyword>
<dbReference type="CDD" id="cd00610">
    <property type="entry name" value="OAT_like"/>
    <property type="match status" value="1"/>
</dbReference>
<dbReference type="Gene3D" id="3.40.640.10">
    <property type="entry name" value="Type I PLP-dependent aspartate aminotransferase-like (Major domain)"/>
    <property type="match status" value="1"/>
</dbReference>